<gene>
    <name evidence="1" type="ORF">GQ607_006975</name>
</gene>
<proteinExistence type="predicted"/>
<dbReference type="EMBL" id="WOWK01000034">
    <property type="protein sequence ID" value="KAF0325843.1"/>
    <property type="molecule type" value="Genomic_DNA"/>
</dbReference>
<protein>
    <submittedName>
        <fullName evidence="1">Uncharacterized protein</fullName>
    </submittedName>
</protein>
<keyword evidence="2" id="KW-1185">Reference proteome</keyword>
<organism evidence="1 2">
    <name type="scientific">Colletotrichum asianum</name>
    <dbReference type="NCBI Taxonomy" id="702518"/>
    <lineage>
        <taxon>Eukaryota</taxon>
        <taxon>Fungi</taxon>
        <taxon>Dikarya</taxon>
        <taxon>Ascomycota</taxon>
        <taxon>Pezizomycotina</taxon>
        <taxon>Sordariomycetes</taxon>
        <taxon>Hypocreomycetidae</taxon>
        <taxon>Glomerellales</taxon>
        <taxon>Glomerellaceae</taxon>
        <taxon>Colletotrichum</taxon>
        <taxon>Colletotrichum gloeosporioides species complex</taxon>
    </lineage>
</organism>
<comment type="caution">
    <text evidence="1">The sequence shown here is derived from an EMBL/GenBank/DDBJ whole genome shotgun (WGS) entry which is preliminary data.</text>
</comment>
<accession>A0A8H3WD77</accession>
<dbReference type="AlphaFoldDB" id="A0A8H3WD77"/>
<dbReference type="Proteomes" id="UP000434172">
    <property type="component" value="Unassembled WGS sequence"/>
</dbReference>
<name>A0A8H3WD77_9PEZI</name>
<evidence type="ECO:0000313" key="2">
    <source>
        <dbReference type="Proteomes" id="UP000434172"/>
    </source>
</evidence>
<sequence>MASSQIVCLFVALGPLTPSIRPTRPPQTTFNTTLSISTRQWLLPLIFSPSPLSRLSLLPRPRHASHVANALIPGRQGLPSLVDCMGFLISTDGTFPSLDGQLKATACLPWNMLRSLCHL</sequence>
<reference evidence="1 2" key="1">
    <citation type="submission" date="2019-12" db="EMBL/GenBank/DDBJ databases">
        <title>A genome sequence resource for the geographically widespread anthracnose pathogen Colletotrichum asianum.</title>
        <authorList>
            <person name="Meng Y."/>
        </authorList>
    </citation>
    <scope>NUCLEOTIDE SEQUENCE [LARGE SCALE GENOMIC DNA]</scope>
    <source>
        <strain evidence="1 2">ICMP 18580</strain>
    </source>
</reference>
<evidence type="ECO:0000313" key="1">
    <source>
        <dbReference type="EMBL" id="KAF0325843.1"/>
    </source>
</evidence>